<reference evidence="1" key="1">
    <citation type="submission" date="2021-05" db="EMBL/GenBank/DDBJ databases">
        <authorList>
            <person name="Scholz U."/>
            <person name="Mascher M."/>
            <person name="Fiebig A."/>
        </authorList>
    </citation>
    <scope>NUCLEOTIDE SEQUENCE [LARGE SCALE GENOMIC DNA]</scope>
</reference>
<keyword evidence="2" id="KW-1185">Reference proteome</keyword>
<protein>
    <submittedName>
        <fullName evidence="1">Uncharacterized protein</fullName>
    </submittedName>
</protein>
<organism evidence="1 2">
    <name type="scientific">Avena sativa</name>
    <name type="common">Oat</name>
    <dbReference type="NCBI Taxonomy" id="4498"/>
    <lineage>
        <taxon>Eukaryota</taxon>
        <taxon>Viridiplantae</taxon>
        <taxon>Streptophyta</taxon>
        <taxon>Embryophyta</taxon>
        <taxon>Tracheophyta</taxon>
        <taxon>Spermatophyta</taxon>
        <taxon>Magnoliopsida</taxon>
        <taxon>Liliopsida</taxon>
        <taxon>Poales</taxon>
        <taxon>Poaceae</taxon>
        <taxon>BOP clade</taxon>
        <taxon>Pooideae</taxon>
        <taxon>Poodae</taxon>
        <taxon>Poeae</taxon>
        <taxon>Poeae Chloroplast Group 1 (Aveneae type)</taxon>
        <taxon>Aveninae</taxon>
        <taxon>Avena</taxon>
    </lineage>
</organism>
<reference evidence="1" key="2">
    <citation type="submission" date="2025-09" db="UniProtKB">
        <authorList>
            <consortium name="EnsemblPlants"/>
        </authorList>
    </citation>
    <scope>IDENTIFICATION</scope>
</reference>
<evidence type="ECO:0000313" key="1">
    <source>
        <dbReference type="EnsemblPlants" id="AVESA.00010b.r2.2AG0230140.1.CDS"/>
    </source>
</evidence>
<accession>A0ACD5UDD0</accession>
<sequence>MRQERQRSGRVRCAPDATPRSAPLFENDPAEAEPVEPWTLRPNPEPRNQDLPNPNHQHHILPTSAPLTHPSSQQQQVISASINPIVPRKPSNSSHLINPIRDLGGLLLSSSPSTDLHTSTESNMSSSEAATVIRIYDVAPGQGAPSKAPPAAAPSAPPADAAAAAPAAATKTTARKFPMRLFHRSDRGSRCMAFLDFLLRIAAFGPLLAAAIATGTSDETLSVFTEFYQFRARFDDFPTFLFLMVASAVAAGYLVLSLPFSAVIVLRPQTTILRFLLLVSDTIVLALLTAAASAATAIVALAHNGNERANWVPICMQFHGFCKRTSGAVVASFLSVFIFLLLVVIAAFSIRKR</sequence>
<proteinExistence type="predicted"/>
<evidence type="ECO:0000313" key="2">
    <source>
        <dbReference type="Proteomes" id="UP001732700"/>
    </source>
</evidence>
<dbReference type="Proteomes" id="UP001732700">
    <property type="component" value="Chromosome 2A"/>
</dbReference>
<name>A0ACD5UDD0_AVESA</name>
<dbReference type="EnsemblPlants" id="AVESA.00010b.r2.2AG0230140.1">
    <property type="protein sequence ID" value="AVESA.00010b.r2.2AG0230140.1.CDS"/>
    <property type="gene ID" value="AVESA.00010b.r2.2AG0230140"/>
</dbReference>